<gene>
    <name evidence="3" type="ORF">EC957_004350</name>
</gene>
<evidence type="ECO:0000313" key="3">
    <source>
        <dbReference type="EMBL" id="KAF9540404.1"/>
    </source>
</evidence>
<feature type="compositionally biased region" description="Basic and acidic residues" evidence="2">
    <location>
        <begin position="1"/>
        <end position="10"/>
    </location>
</feature>
<proteinExistence type="predicted"/>
<name>A0A9P6F2I3_9FUNG</name>
<keyword evidence="1" id="KW-0175">Coiled coil</keyword>
<evidence type="ECO:0000313" key="4">
    <source>
        <dbReference type="Proteomes" id="UP000723463"/>
    </source>
</evidence>
<evidence type="ECO:0000256" key="1">
    <source>
        <dbReference type="SAM" id="Coils"/>
    </source>
</evidence>
<comment type="caution">
    <text evidence="3">The sequence shown here is derived from an EMBL/GenBank/DDBJ whole genome shotgun (WGS) entry which is preliminary data.</text>
</comment>
<dbReference type="AlphaFoldDB" id="A0A9P6F2I3"/>
<feature type="compositionally biased region" description="Low complexity" evidence="2">
    <location>
        <begin position="24"/>
        <end position="48"/>
    </location>
</feature>
<feature type="coiled-coil region" evidence="1">
    <location>
        <begin position="90"/>
        <end position="124"/>
    </location>
</feature>
<feature type="region of interest" description="Disordered" evidence="2">
    <location>
        <begin position="1"/>
        <end position="81"/>
    </location>
</feature>
<protein>
    <submittedName>
        <fullName evidence="3">Uncharacterized protein</fullName>
    </submittedName>
</protein>
<dbReference type="EMBL" id="JAAAXW010000202">
    <property type="protein sequence ID" value="KAF9540404.1"/>
    <property type="molecule type" value="Genomic_DNA"/>
</dbReference>
<reference evidence="3" key="1">
    <citation type="journal article" date="2020" name="Fungal Divers.">
        <title>Resolving the Mortierellaceae phylogeny through synthesis of multi-gene phylogenetics and phylogenomics.</title>
        <authorList>
            <person name="Vandepol N."/>
            <person name="Liber J."/>
            <person name="Desiro A."/>
            <person name="Na H."/>
            <person name="Kennedy M."/>
            <person name="Barry K."/>
            <person name="Grigoriev I.V."/>
            <person name="Miller A.N."/>
            <person name="O'Donnell K."/>
            <person name="Stajich J.E."/>
            <person name="Bonito G."/>
        </authorList>
    </citation>
    <scope>NUCLEOTIDE SEQUENCE</scope>
    <source>
        <strain evidence="3">NRRL 2591</strain>
    </source>
</reference>
<keyword evidence="4" id="KW-1185">Reference proteome</keyword>
<accession>A0A9P6F2I3</accession>
<sequence length="127" mass="13844">MAQDRDESRGGDQNTTESAEESDSTTNTTSTTTHSSTSSSASSSTSSSDSDEEEDEEEGEEGEEEQQLEEDAETRLDKLGHQHATLGGRLSQLLRDKAAAENVKKRLNDGLLRAKARIKAIEDKLEE</sequence>
<evidence type="ECO:0000256" key="2">
    <source>
        <dbReference type="SAM" id="MobiDB-lite"/>
    </source>
</evidence>
<organism evidence="3 4">
    <name type="scientific">Mortierella hygrophila</name>
    <dbReference type="NCBI Taxonomy" id="979708"/>
    <lineage>
        <taxon>Eukaryota</taxon>
        <taxon>Fungi</taxon>
        <taxon>Fungi incertae sedis</taxon>
        <taxon>Mucoromycota</taxon>
        <taxon>Mortierellomycotina</taxon>
        <taxon>Mortierellomycetes</taxon>
        <taxon>Mortierellales</taxon>
        <taxon>Mortierellaceae</taxon>
        <taxon>Mortierella</taxon>
    </lineage>
</organism>
<feature type="compositionally biased region" description="Acidic residues" evidence="2">
    <location>
        <begin position="49"/>
        <end position="72"/>
    </location>
</feature>
<dbReference type="Proteomes" id="UP000723463">
    <property type="component" value="Unassembled WGS sequence"/>
</dbReference>